<dbReference type="Gene3D" id="3.40.50.150">
    <property type="entry name" value="Vaccinia Virus protein VP39"/>
    <property type="match status" value="1"/>
</dbReference>
<dbReference type="GO" id="GO:0032259">
    <property type="term" value="P:methylation"/>
    <property type="evidence" value="ECO:0007669"/>
    <property type="project" value="UniProtKB-KW"/>
</dbReference>
<accession>A0AAU8DSS1</accession>
<feature type="domain" description="Methyltransferase" evidence="1">
    <location>
        <begin position="76"/>
        <end position="166"/>
    </location>
</feature>
<dbReference type="InterPro" id="IPR050508">
    <property type="entry name" value="Methyltransf_Superfamily"/>
</dbReference>
<dbReference type="RefSeq" id="WP_353650411.1">
    <property type="nucleotide sequence ID" value="NZ_CP159218.1"/>
</dbReference>
<evidence type="ECO:0000313" key="2">
    <source>
        <dbReference type="EMBL" id="XCG64799.1"/>
    </source>
</evidence>
<keyword evidence="2" id="KW-0808">Transferase</keyword>
<dbReference type="EMBL" id="CP159218">
    <property type="protein sequence ID" value="XCG64799.1"/>
    <property type="molecule type" value="Genomic_DNA"/>
</dbReference>
<dbReference type="InterPro" id="IPR041698">
    <property type="entry name" value="Methyltransf_25"/>
</dbReference>
<dbReference type="AlphaFoldDB" id="A0AAU8DSS1"/>
<sequence length="236" mass="25752">MNRPSLAVAPQQQPVYAERALSWPTTGPQVTAEVSSAYDRVAADYADLVEPMLDDLALDRALLTAFTEELPTGRPVVDLGCGPGHIAGFVHALGATVLGFDLSGEMVRQARSRHPEVQFGVGSLLALPLEDASVGGVIAWYSIIHTPTDLLPEVFEEFRRVLAPGGGVILAFQVGDEVRHLQRGYGHDISLHSWRRPVQVVAELLQRSGFEVTTRIEREPTGQQKVPQGYLMARRP</sequence>
<organism evidence="2">
    <name type="scientific">Nakamurella sp. A5-74</name>
    <dbReference type="NCBI Taxonomy" id="3158264"/>
    <lineage>
        <taxon>Bacteria</taxon>
        <taxon>Bacillati</taxon>
        <taxon>Actinomycetota</taxon>
        <taxon>Actinomycetes</taxon>
        <taxon>Nakamurellales</taxon>
        <taxon>Nakamurellaceae</taxon>
        <taxon>Nakamurella</taxon>
    </lineage>
</organism>
<evidence type="ECO:0000259" key="1">
    <source>
        <dbReference type="Pfam" id="PF13649"/>
    </source>
</evidence>
<gene>
    <name evidence="2" type="ORF">ABLG96_05645</name>
</gene>
<dbReference type="CDD" id="cd02440">
    <property type="entry name" value="AdoMet_MTases"/>
    <property type="match status" value="1"/>
</dbReference>
<dbReference type="EC" id="2.1.1.-" evidence="2"/>
<dbReference type="SUPFAM" id="SSF53335">
    <property type="entry name" value="S-adenosyl-L-methionine-dependent methyltransferases"/>
    <property type="match status" value="1"/>
</dbReference>
<reference evidence="2" key="1">
    <citation type="submission" date="2024-05" db="EMBL/GenBank/DDBJ databases">
        <authorList>
            <person name="Cai S.Y."/>
            <person name="Jin L.M."/>
            <person name="Li H.R."/>
        </authorList>
    </citation>
    <scope>NUCLEOTIDE SEQUENCE</scope>
    <source>
        <strain evidence="2">A5-74</strain>
    </source>
</reference>
<proteinExistence type="predicted"/>
<dbReference type="Pfam" id="PF13649">
    <property type="entry name" value="Methyltransf_25"/>
    <property type="match status" value="1"/>
</dbReference>
<dbReference type="GO" id="GO:0008168">
    <property type="term" value="F:methyltransferase activity"/>
    <property type="evidence" value="ECO:0007669"/>
    <property type="project" value="UniProtKB-KW"/>
</dbReference>
<keyword evidence="2" id="KW-0489">Methyltransferase</keyword>
<dbReference type="InterPro" id="IPR029063">
    <property type="entry name" value="SAM-dependent_MTases_sf"/>
</dbReference>
<dbReference type="PANTHER" id="PTHR42912">
    <property type="entry name" value="METHYLTRANSFERASE"/>
    <property type="match status" value="1"/>
</dbReference>
<protein>
    <submittedName>
        <fullName evidence="2">Class I SAM-dependent methyltransferase</fullName>
        <ecNumber evidence="2">2.1.1.-</ecNumber>
    </submittedName>
</protein>
<name>A0AAU8DSS1_9ACTN</name>